<gene>
    <name evidence="4" type="primary">LOC104599246</name>
</gene>
<keyword evidence="1" id="KW-0175">Coiled coil</keyword>
<dbReference type="STRING" id="4432.A0A1U8ADZ2"/>
<dbReference type="FunCoup" id="A0A1U8ADZ2">
    <property type="interactions" value="3410"/>
</dbReference>
<dbReference type="InParanoid" id="A0A1U8ADZ2"/>
<feature type="compositionally biased region" description="Polar residues" evidence="2">
    <location>
        <begin position="615"/>
        <end position="639"/>
    </location>
</feature>
<dbReference type="Proteomes" id="UP000189703">
    <property type="component" value="Unplaced"/>
</dbReference>
<protein>
    <submittedName>
        <fullName evidence="4">Uncharacterized protein LOC104599246 isoform X1</fullName>
    </submittedName>
</protein>
<feature type="region of interest" description="Disordered" evidence="2">
    <location>
        <begin position="605"/>
        <end position="668"/>
    </location>
</feature>
<reference evidence="4" key="1">
    <citation type="submission" date="2025-08" db="UniProtKB">
        <authorList>
            <consortium name="RefSeq"/>
        </authorList>
    </citation>
    <scope>IDENTIFICATION</scope>
</reference>
<keyword evidence="3" id="KW-1185">Reference proteome</keyword>
<dbReference type="OMA" id="EMITQNY"/>
<feature type="coiled-coil region" evidence="1">
    <location>
        <begin position="379"/>
        <end position="427"/>
    </location>
</feature>
<dbReference type="RefSeq" id="XP_010260007.1">
    <property type="nucleotide sequence ID" value="XM_010261705.2"/>
</dbReference>
<evidence type="ECO:0000256" key="2">
    <source>
        <dbReference type="SAM" id="MobiDB-lite"/>
    </source>
</evidence>
<feature type="compositionally biased region" description="Basic and acidic residues" evidence="2">
    <location>
        <begin position="659"/>
        <end position="668"/>
    </location>
</feature>
<dbReference type="PANTHER" id="PTHR34121">
    <property type="entry name" value="MYOSIN-11"/>
    <property type="match status" value="1"/>
</dbReference>
<dbReference type="PANTHER" id="PTHR34121:SF1">
    <property type="entry name" value="FILAMIN-A-INTERACTING PROTEIN 1"/>
    <property type="match status" value="1"/>
</dbReference>
<dbReference type="OrthoDB" id="2019255at2759"/>
<accession>A0A1U8ADZ2</accession>
<dbReference type="eggNOG" id="ENOG502QW6M">
    <property type="taxonomic scope" value="Eukaryota"/>
</dbReference>
<evidence type="ECO:0000313" key="3">
    <source>
        <dbReference type="Proteomes" id="UP000189703"/>
    </source>
</evidence>
<dbReference type="KEGG" id="nnu:104599246"/>
<feature type="region of interest" description="Disordered" evidence="2">
    <location>
        <begin position="38"/>
        <end position="57"/>
    </location>
</feature>
<evidence type="ECO:0000256" key="1">
    <source>
        <dbReference type="SAM" id="Coils"/>
    </source>
</evidence>
<sequence>MSWFRSAVTKVMVARGKNNLSHTVRSYADSVVQQTGHAVAEGSKLPQDRIGGSNSKSFNDTMKRLEEVAVSCTGLERTQLLRRWLIQLKETEKLSGSSIDDKEKVLDQHHAFDESKESPANPSLVLYYDSDLVSEPMNFRDVFLHSRALEGITLSMILEAPNEEEASLLLEIFCLCLTGEREVHNAIVSSIQDLAKVFSNYQDEVLVKRAELLQYAQGAISGLKINADLSRIDAETSSLQQKFEERRASRLTSTEAQVKESEKTALATLEALKEAFTEVRLFSRLGDLLLKKKLLNNGDTPEIHSQKVDKLKILSESLANSTLKAEKRISDHRQQKEEALNFRITKSAEVGETEKLEADFGTDIGRELLLVSCTLWSPYQEIAAEILALERQKDELEAELQKVNLSLVASRARLQNTREEREHFEEASNQIVAHLQTKEEDLSRSIYSCRVEADVVNMWVNFLQDMWVLQTSYTEQKEKQASDELEKYEQDFVDLVIHHLSAYKRALGPSIIHIRKFAENLKNLDDRQEMVSGVDTDDAKALNSRNNLEEEYLDSEAKIITALSVVDNMKEYFYRKKGKVSRKDEPRAKELFEAIEQIKEEFQSIERPTLDMETPTPNTETLSDNVQQKSSSPSPTKTIVTMLPKNDDSLESPSAKAEQSLDPKAQLEKLESEFGKISKGYSNEEISEWEFDDIEELRTGASVTNK</sequence>
<organism evidence="3 4">
    <name type="scientific">Nelumbo nucifera</name>
    <name type="common">Sacred lotus</name>
    <dbReference type="NCBI Taxonomy" id="4432"/>
    <lineage>
        <taxon>Eukaryota</taxon>
        <taxon>Viridiplantae</taxon>
        <taxon>Streptophyta</taxon>
        <taxon>Embryophyta</taxon>
        <taxon>Tracheophyta</taxon>
        <taxon>Spermatophyta</taxon>
        <taxon>Magnoliopsida</taxon>
        <taxon>Proteales</taxon>
        <taxon>Nelumbonaceae</taxon>
        <taxon>Nelumbo</taxon>
    </lineage>
</organism>
<name>A0A1U8ADZ2_NELNU</name>
<proteinExistence type="predicted"/>
<dbReference type="AlphaFoldDB" id="A0A1U8ADZ2"/>
<dbReference type="GeneID" id="104599246"/>
<evidence type="ECO:0000313" key="4">
    <source>
        <dbReference type="RefSeq" id="XP_010260007.1"/>
    </source>
</evidence>